<evidence type="ECO:0000313" key="2">
    <source>
        <dbReference type="Proteomes" id="UP000644147"/>
    </source>
</evidence>
<keyword evidence="2" id="KW-1185">Reference proteome</keyword>
<protein>
    <submittedName>
        <fullName evidence="1">Uncharacterized protein</fullName>
    </submittedName>
</protein>
<proteinExistence type="predicted"/>
<dbReference type="EMBL" id="JAEHFX010000009">
    <property type="protein sequence ID" value="MBK0404421.1"/>
    <property type="molecule type" value="Genomic_DNA"/>
</dbReference>
<evidence type="ECO:0000313" key="1">
    <source>
        <dbReference type="EMBL" id="MBK0404421.1"/>
    </source>
</evidence>
<sequence length="145" mass="17054">MTQGYLEFKANWYEWDEEFYFEITASNQVFKVTHNAFYGEESWFQDFAKQLVDFPKSQDQVVKFEAGKENEKGWLNHFMIKVFCFDPNGHCAIEILSEDNSEPPSNYRINFSLNSEAAAINRLGKALLDWNPKETETLLWENTTN</sequence>
<comment type="caution">
    <text evidence="1">The sequence shown here is derived from an EMBL/GenBank/DDBJ whole genome shotgun (WGS) entry which is preliminary data.</text>
</comment>
<dbReference type="Proteomes" id="UP000644147">
    <property type="component" value="Unassembled WGS sequence"/>
</dbReference>
<name>A0ABS1C5D5_9BACT</name>
<dbReference type="RefSeq" id="WP_200507262.1">
    <property type="nucleotide sequence ID" value="NZ_JAEHFX010000009.1"/>
</dbReference>
<reference evidence="1 2" key="1">
    <citation type="submission" date="2020-12" db="EMBL/GenBank/DDBJ databases">
        <title>Bacterial novel species Adhaeribacter sp. BT258 isolated from soil.</title>
        <authorList>
            <person name="Jung H.-Y."/>
        </authorList>
    </citation>
    <scope>NUCLEOTIDE SEQUENCE [LARGE SCALE GENOMIC DNA]</scope>
    <source>
        <strain evidence="1 2">BT258</strain>
    </source>
</reference>
<gene>
    <name evidence="1" type="ORF">I5M27_15590</name>
</gene>
<organism evidence="1 2">
    <name type="scientific">Adhaeribacter terrigena</name>
    <dbReference type="NCBI Taxonomy" id="2793070"/>
    <lineage>
        <taxon>Bacteria</taxon>
        <taxon>Pseudomonadati</taxon>
        <taxon>Bacteroidota</taxon>
        <taxon>Cytophagia</taxon>
        <taxon>Cytophagales</taxon>
        <taxon>Hymenobacteraceae</taxon>
        <taxon>Adhaeribacter</taxon>
    </lineage>
</organism>
<accession>A0ABS1C5D5</accession>